<organism evidence="2">
    <name type="scientific">Ixodes ricinus</name>
    <name type="common">Common tick</name>
    <name type="synonym">Acarus ricinus</name>
    <dbReference type="NCBI Taxonomy" id="34613"/>
    <lineage>
        <taxon>Eukaryota</taxon>
        <taxon>Metazoa</taxon>
        <taxon>Ecdysozoa</taxon>
        <taxon>Arthropoda</taxon>
        <taxon>Chelicerata</taxon>
        <taxon>Arachnida</taxon>
        <taxon>Acari</taxon>
        <taxon>Parasitiformes</taxon>
        <taxon>Ixodida</taxon>
        <taxon>Ixodoidea</taxon>
        <taxon>Ixodidae</taxon>
        <taxon>Ixodinae</taxon>
        <taxon>Ixodes</taxon>
    </lineage>
</organism>
<evidence type="ECO:0000313" key="2">
    <source>
        <dbReference type="EMBL" id="JAA66094.1"/>
    </source>
</evidence>
<feature type="chain" id="PRO_5005516459" evidence="1">
    <location>
        <begin position="18"/>
        <end position="110"/>
    </location>
</feature>
<reference evidence="2" key="1">
    <citation type="submission" date="2012-12" db="EMBL/GenBank/DDBJ databases">
        <title>Identification and characterization of a phenylalanine ammonia-lyase gene family in Isatis indigotica Fort.</title>
        <authorList>
            <person name="Liu Q."/>
            <person name="Chen J."/>
            <person name="Zhou X."/>
            <person name="Di P."/>
            <person name="Xiao Y."/>
            <person name="Xuan H."/>
            <person name="Zhang L."/>
            <person name="Chen W."/>
        </authorList>
    </citation>
    <scope>NUCLEOTIDE SEQUENCE</scope>
    <source>
        <tissue evidence="2">Salivary gland</tissue>
    </source>
</reference>
<dbReference type="AlphaFoldDB" id="A0A0K8R6I5"/>
<accession>A0A0K8R6I5</accession>
<protein>
    <submittedName>
        <fullName evidence="2">Putative ixodes 10 kDa peptide protein</fullName>
    </submittedName>
</protein>
<sequence length="110" mass="12570">MRFVLFAVVLILPESEGEGFSFVYDKCYLTLMYKKGDIFCQISGYDNYNGLTYETCKLGCGVSEVQLPKEACPRGKLHNPCTERELKKLQTWAEGLENKRANIKDKLCND</sequence>
<dbReference type="EMBL" id="GADI01007714">
    <property type="protein sequence ID" value="JAA66094.1"/>
    <property type="molecule type" value="mRNA"/>
</dbReference>
<name>A0A0K8R6I5_IXORI</name>
<proteinExistence type="evidence at transcript level"/>
<keyword evidence="1" id="KW-0732">Signal</keyword>
<evidence type="ECO:0000256" key="1">
    <source>
        <dbReference type="SAM" id="SignalP"/>
    </source>
</evidence>
<feature type="signal peptide" evidence="1">
    <location>
        <begin position="1"/>
        <end position="17"/>
    </location>
</feature>